<sequence>MKKPPAIIVDVDGTLVDVRSTRRHVLGPKKDFDAFHSEAINCPPIPEVVEMCIDWHERGHGILVVTARKYRWFTDTENWLIEHLPVPYEGPFMRGDDDNRPDYEIKREIFGLLANRFEICHAIDDNPKVIALWEELGLNVHVVPGWDDAVSAAYVELANREGN</sequence>
<dbReference type="Pfam" id="PF25109">
    <property type="entry name" value="HAD_PNKP"/>
    <property type="match status" value="1"/>
</dbReference>
<dbReference type="SUPFAM" id="SSF56784">
    <property type="entry name" value="HAD-like"/>
    <property type="match status" value="1"/>
</dbReference>
<reference evidence="2" key="1">
    <citation type="submission" date="2023-03" db="EMBL/GenBank/DDBJ databases">
        <authorList>
            <person name="Aguilar E."/>
            <person name="Antigua R."/>
            <person name="Antonino C."/>
            <person name="Bisram R."/>
            <person name="Chen J."/>
            <person name="Davilmar B."/>
            <person name="Del R.K."/>
            <person name="Germosen J."/>
            <person name="Hernandez J."/>
            <person name="Kelloggs L."/>
            <person name="Lema C."/>
            <person name="Li J."/>
            <person name="Melendez A."/>
            <person name="Mohammed I."/>
            <person name="Ryan A."/>
            <person name="Singh S."/>
            <person name="Tariq H."/>
            <person name="Golebiewska U.P."/>
            <person name="Russell D.A."/>
            <person name="Jacobs-Sera D."/>
            <person name="Hatfull G.F."/>
        </authorList>
    </citation>
    <scope>NUCLEOTIDE SEQUENCE</scope>
</reference>
<dbReference type="Gene3D" id="3.40.50.1000">
    <property type="entry name" value="HAD superfamily/HAD-like"/>
    <property type="match status" value="1"/>
</dbReference>
<evidence type="ECO:0000313" key="3">
    <source>
        <dbReference type="Proteomes" id="UP001242841"/>
    </source>
</evidence>
<dbReference type="InterPro" id="IPR036412">
    <property type="entry name" value="HAD-like_sf"/>
</dbReference>
<dbReference type="InterPro" id="IPR023214">
    <property type="entry name" value="HAD_sf"/>
</dbReference>
<keyword evidence="2" id="KW-0418">Kinase</keyword>
<accession>A0AAF0K1Y3</accession>
<dbReference type="EMBL" id="OQ709222">
    <property type="protein sequence ID" value="WGH21893.1"/>
    <property type="molecule type" value="Genomic_DNA"/>
</dbReference>
<gene>
    <name evidence="2" type="primary">8</name>
    <name evidence="2" type="ORF">SEA_TROGGLEHUMPER_8</name>
</gene>
<keyword evidence="2" id="KW-0808">Transferase</keyword>
<proteinExistence type="predicted"/>
<organism evidence="2 3">
    <name type="scientific">Rhodococcus phage Trogglehumper</name>
    <dbReference type="NCBI Taxonomy" id="3038381"/>
    <lineage>
        <taxon>Viruses</taxon>
        <taxon>Duplodnaviria</taxon>
        <taxon>Heunggongvirae</taxon>
        <taxon>Uroviricota</taxon>
        <taxon>Caudoviricetes</taxon>
        <taxon>Caudoviricetes incertae sedis</taxon>
        <taxon>Trogglehumpervirus</taxon>
        <taxon>Trogglehumpervirus trogglehumper</taxon>
    </lineage>
</organism>
<evidence type="ECO:0000259" key="1">
    <source>
        <dbReference type="Pfam" id="PF25109"/>
    </source>
</evidence>
<dbReference type="GO" id="GO:0016301">
    <property type="term" value="F:kinase activity"/>
    <property type="evidence" value="ECO:0007669"/>
    <property type="project" value="UniProtKB-KW"/>
</dbReference>
<name>A0AAF0K1Y3_9CAUD</name>
<evidence type="ECO:0000313" key="2">
    <source>
        <dbReference type="EMBL" id="WGH21893.1"/>
    </source>
</evidence>
<dbReference type="InterPro" id="IPR056782">
    <property type="entry name" value="HAD_PNKP"/>
</dbReference>
<feature type="domain" description="Polynucleotide kinase PNKP phosphatase" evidence="1">
    <location>
        <begin position="4"/>
        <end position="141"/>
    </location>
</feature>
<protein>
    <submittedName>
        <fullName evidence="2">Polynucleotide kinase</fullName>
    </submittedName>
</protein>
<keyword evidence="3" id="KW-1185">Reference proteome</keyword>
<dbReference type="Proteomes" id="UP001242841">
    <property type="component" value="Segment"/>
</dbReference>